<comment type="caution">
    <text evidence="2">The sequence shown here is derived from an EMBL/GenBank/DDBJ whole genome shotgun (WGS) entry which is preliminary data.</text>
</comment>
<reference evidence="2 3" key="1">
    <citation type="journal article" date="2019" name="Sci. Rep.">
        <title>Orb-weaving spider Araneus ventricosus genome elucidates the spidroin gene catalogue.</title>
        <authorList>
            <person name="Kono N."/>
            <person name="Nakamura H."/>
            <person name="Ohtoshi R."/>
            <person name="Moran D.A.P."/>
            <person name="Shinohara A."/>
            <person name="Yoshida Y."/>
            <person name="Fujiwara M."/>
            <person name="Mori M."/>
            <person name="Tomita M."/>
            <person name="Arakawa K."/>
        </authorList>
    </citation>
    <scope>NUCLEOTIDE SEQUENCE [LARGE SCALE GENOMIC DNA]</scope>
</reference>
<gene>
    <name evidence="2" type="ORF">AVEN_82741_1</name>
</gene>
<dbReference type="EMBL" id="BGPR01000542">
    <property type="protein sequence ID" value="GBM25622.1"/>
    <property type="molecule type" value="Genomic_DNA"/>
</dbReference>
<protein>
    <submittedName>
        <fullName evidence="2">Uncharacterized protein</fullName>
    </submittedName>
</protein>
<proteinExistence type="predicted"/>
<sequence>MPSPEWVKWHDGWRWSRVLEAALGRNHWGLKWYLQAFTVQPAANSTRWMARSTSMTGQQEASEGRTTNQLYNENFSVEKSTSGEESTTFLNTNTFQCERQ</sequence>
<keyword evidence="3" id="KW-1185">Reference proteome</keyword>
<organism evidence="2 3">
    <name type="scientific">Araneus ventricosus</name>
    <name type="common">Orbweaver spider</name>
    <name type="synonym">Epeira ventricosa</name>
    <dbReference type="NCBI Taxonomy" id="182803"/>
    <lineage>
        <taxon>Eukaryota</taxon>
        <taxon>Metazoa</taxon>
        <taxon>Ecdysozoa</taxon>
        <taxon>Arthropoda</taxon>
        <taxon>Chelicerata</taxon>
        <taxon>Arachnida</taxon>
        <taxon>Araneae</taxon>
        <taxon>Araneomorphae</taxon>
        <taxon>Entelegynae</taxon>
        <taxon>Araneoidea</taxon>
        <taxon>Araneidae</taxon>
        <taxon>Araneus</taxon>
    </lineage>
</organism>
<accession>A0A4Y2E923</accession>
<name>A0A4Y2E923_ARAVE</name>
<evidence type="ECO:0000313" key="2">
    <source>
        <dbReference type="EMBL" id="GBM25622.1"/>
    </source>
</evidence>
<evidence type="ECO:0000313" key="3">
    <source>
        <dbReference type="Proteomes" id="UP000499080"/>
    </source>
</evidence>
<dbReference type="Proteomes" id="UP000499080">
    <property type="component" value="Unassembled WGS sequence"/>
</dbReference>
<dbReference type="AlphaFoldDB" id="A0A4Y2E923"/>
<feature type="region of interest" description="Disordered" evidence="1">
    <location>
        <begin position="50"/>
        <end position="100"/>
    </location>
</feature>
<evidence type="ECO:0000256" key="1">
    <source>
        <dbReference type="SAM" id="MobiDB-lite"/>
    </source>
</evidence>